<evidence type="ECO:0000256" key="1">
    <source>
        <dbReference type="SAM" id="SignalP"/>
    </source>
</evidence>
<protein>
    <recommendedName>
        <fullName evidence="4">PBP domain-containing protein</fullName>
    </recommendedName>
</protein>
<dbReference type="OrthoDB" id="7689766at2"/>
<feature type="signal peptide" evidence="1">
    <location>
        <begin position="1"/>
        <end position="23"/>
    </location>
</feature>
<sequence length="136" mass="14663">MIQRVVKITVAALSVAIASEAVAFRTVNNQIVNPVNSVEIEVIGRPGNTKPDFWCAAADFFVRRNAPWKTRIYVKTGIGQGVTQASPNAVVFTTDPAASGVEVYTNNVVSDILTPGYGRSLTYAWGECDKLGVLIF</sequence>
<keyword evidence="3" id="KW-1185">Reference proteome</keyword>
<dbReference type="RefSeq" id="WP_106608038.1">
    <property type="nucleotide sequence ID" value="NZ_PYGJ01000004.1"/>
</dbReference>
<evidence type="ECO:0000313" key="3">
    <source>
        <dbReference type="Proteomes" id="UP000240418"/>
    </source>
</evidence>
<dbReference type="AlphaFoldDB" id="A0A2P8FE68"/>
<organism evidence="2 3">
    <name type="scientific">Shimia abyssi</name>
    <dbReference type="NCBI Taxonomy" id="1662395"/>
    <lineage>
        <taxon>Bacteria</taxon>
        <taxon>Pseudomonadati</taxon>
        <taxon>Pseudomonadota</taxon>
        <taxon>Alphaproteobacteria</taxon>
        <taxon>Rhodobacterales</taxon>
        <taxon>Roseobacteraceae</taxon>
    </lineage>
</organism>
<dbReference type="Proteomes" id="UP000240418">
    <property type="component" value="Unassembled WGS sequence"/>
</dbReference>
<feature type="chain" id="PRO_5015140760" description="PBP domain-containing protein" evidence="1">
    <location>
        <begin position="24"/>
        <end position="136"/>
    </location>
</feature>
<evidence type="ECO:0008006" key="4">
    <source>
        <dbReference type="Google" id="ProtNLM"/>
    </source>
</evidence>
<comment type="caution">
    <text evidence="2">The sequence shown here is derived from an EMBL/GenBank/DDBJ whole genome shotgun (WGS) entry which is preliminary data.</text>
</comment>
<dbReference type="EMBL" id="PYGJ01000004">
    <property type="protein sequence ID" value="PSL20015.1"/>
    <property type="molecule type" value="Genomic_DNA"/>
</dbReference>
<reference evidence="2 3" key="1">
    <citation type="submission" date="2018-03" db="EMBL/GenBank/DDBJ databases">
        <title>Genomic Encyclopedia of Archaeal and Bacterial Type Strains, Phase II (KMG-II): from individual species to whole genera.</title>
        <authorList>
            <person name="Goeker M."/>
        </authorList>
    </citation>
    <scope>NUCLEOTIDE SEQUENCE [LARGE SCALE GENOMIC DNA]</scope>
    <source>
        <strain evidence="2 3">DSM 100673</strain>
    </source>
</reference>
<name>A0A2P8FE68_9RHOB</name>
<evidence type="ECO:0000313" key="2">
    <source>
        <dbReference type="EMBL" id="PSL20015.1"/>
    </source>
</evidence>
<gene>
    <name evidence="2" type="ORF">CLV88_10474</name>
</gene>
<proteinExistence type="predicted"/>
<accession>A0A2P8FE68</accession>
<keyword evidence="1" id="KW-0732">Signal</keyword>